<reference evidence="4" key="1">
    <citation type="submission" date="2016-11" db="UniProtKB">
        <authorList>
            <consortium name="WormBaseParasite"/>
        </authorList>
    </citation>
    <scope>IDENTIFICATION</scope>
</reference>
<evidence type="ECO:0000313" key="4">
    <source>
        <dbReference type="WBParaSite" id="maker-uti_cns_0003101-snap-gene-0.6-mRNA-1"/>
    </source>
</evidence>
<feature type="transmembrane region" description="Helical" evidence="2">
    <location>
        <begin position="620"/>
        <end position="643"/>
    </location>
</feature>
<keyword evidence="3" id="KW-1185">Reference proteome</keyword>
<dbReference type="AlphaFoldDB" id="A0A1I8GV51"/>
<keyword evidence="2" id="KW-0812">Transmembrane</keyword>
<evidence type="ECO:0000256" key="2">
    <source>
        <dbReference type="SAM" id="Phobius"/>
    </source>
</evidence>
<feature type="region of interest" description="Disordered" evidence="1">
    <location>
        <begin position="179"/>
        <end position="231"/>
    </location>
</feature>
<accession>A0A1I8GV51</accession>
<dbReference type="Proteomes" id="UP000095280">
    <property type="component" value="Unplaced"/>
</dbReference>
<feature type="transmembrane region" description="Helical" evidence="2">
    <location>
        <begin position="649"/>
        <end position="673"/>
    </location>
</feature>
<feature type="region of interest" description="Disordered" evidence="1">
    <location>
        <begin position="459"/>
        <end position="479"/>
    </location>
</feature>
<name>A0A1I8GV51_9PLAT</name>
<protein>
    <submittedName>
        <fullName evidence="4">Tudor domain-containing protein</fullName>
    </submittedName>
</protein>
<evidence type="ECO:0000256" key="1">
    <source>
        <dbReference type="SAM" id="MobiDB-lite"/>
    </source>
</evidence>
<feature type="compositionally biased region" description="Polar residues" evidence="1">
    <location>
        <begin position="179"/>
        <end position="210"/>
    </location>
</feature>
<feature type="region of interest" description="Disordered" evidence="1">
    <location>
        <begin position="393"/>
        <end position="444"/>
    </location>
</feature>
<keyword evidence="2" id="KW-0472">Membrane</keyword>
<keyword evidence="2" id="KW-1133">Transmembrane helix</keyword>
<evidence type="ECO:0000313" key="3">
    <source>
        <dbReference type="Proteomes" id="UP000095280"/>
    </source>
</evidence>
<dbReference type="WBParaSite" id="maker-uti_cns_0003101-snap-gene-0.6-mRNA-1">
    <property type="protein sequence ID" value="maker-uti_cns_0003101-snap-gene-0.6-mRNA-1"/>
    <property type="gene ID" value="maker-uti_cns_0003101-snap-gene-0.6"/>
</dbReference>
<sequence length="854" mass="93236">YGIPAKLIQAGDLPDRAQCRVPFGLLDWPDYNLNENLSAIVTGLLNEKPKKSNREFIMSVSVACPPSDELFLLDWKPYTIAADSSSTAADRVAPDTADAVAASANKWNDYVQEVELFMELSFEDRLLRDLIVLKSTSKPLRTLLLKESSDLTLKKAVEISKNFEATNTQAKDIEKPTNEARNTVSKINNRPTSNLQFKQTGKRTSTPNTNKCDRMFEQPEQQSGNDESNGEEINTVAMTESKDSAGTRTKVKINGIESTVLIDSRSSASLITGIRKGKTSKNSANESNRTKLPQMNDQTMYPLVKQKDKGADYKRKMSNYANRNARDCDIKTGDSVVIEREARNKHDSFFGTEQYYVRKRVGGLLILENKSGTIKKRHVNKARKIFPDSKSDEALVTFSGGGGMSDSQREKRDASEIPQSDPRTMRRTPPAALTQYQLPSRPACGSPLAGVRARDLAWPIPSQLPPPAPGLPQSGSKRQQRCSNSLTCSCSSARVLVSSARVVSAASAFASTLSASASVAFNRRDSSSRRRLDSSRRFLASLSLISSSSTVASLSIVRIAHLLIARLLSGVSLSLGELSLILSINQLLLRLGQPPGGRIDLSLQHRHPPLLVLSLRVQRLAFRSFLLITLASFFAANFAPGSIPPEPPVLIIVVVVMAMIVYVVMAMAGVAAAEKVQISHLVGAGHRPAGPAAGAARHAATFGCVPFLLASCHPLPVLRSQPRSLHLSQDPQLLPANLLTGRHGGQQRQMTLKSLRHSTSGQKVEDVSEDCVPRSGLIRDSQQSHEVLHSDNVSLISHSMLQPHQFVLQHEIIVLSVAHQLGRLSSASVSARIVPLPVTYFTRQPVSRPTDQTQ</sequence>
<organism evidence="3 4">
    <name type="scientific">Macrostomum lignano</name>
    <dbReference type="NCBI Taxonomy" id="282301"/>
    <lineage>
        <taxon>Eukaryota</taxon>
        <taxon>Metazoa</taxon>
        <taxon>Spiralia</taxon>
        <taxon>Lophotrochozoa</taxon>
        <taxon>Platyhelminthes</taxon>
        <taxon>Rhabditophora</taxon>
        <taxon>Macrostomorpha</taxon>
        <taxon>Macrostomida</taxon>
        <taxon>Macrostomidae</taxon>
        <taxon>Macrostomum</taxon>
    </lineage>
</organism>
<proteinExistence type="predicted"/>